<evidence type="ECO:0008006" key="3">
    <source>
        <dbReference type="Google" id="ProtNLM"/>
    </source>
</evidence>
<dbReference type="PANTHER" id="PTHR46444:SF9">
    <property type="entry name" value="DCD (DEVELOPMENT AND CELL DEATH) DOMAIN PROTEIN"/>
    <property type="match status" value="1"/>
</dbReference>
<evidence type="ECO:0000256" key="1">
    <source>
        <dbReference type="SAM" id="MobiDB-lite"/>
    </source>
</evidence>
<organism evidence="2">
    <name type="scientific">Salix viminalis</name>
    <name type="common">Common osier</name>
    <name type="synonym">Basket willow</name>
    <dbReference type="NCBI Taxonomy" id="40686"/>
    <lineage>
        <taxon>Eukaryota</taxon>
        <taxon>Viridiplantae</taxon>
        <taxon>Streptophyta</taxon>
        <taxon>Embryophyta</taxon>
        <taxon>Tracheophyta</taxon>
        <taxon>Spermatophyta</taxon>
        <taxon>Magnoliopsida</taxon>
        <taxon>eudicotyledons</taxon>
        <taxon>Gunneridae</taxon>
        <taxon>Pentapetalae</taxon>
        <taxon>rosids</taxon>
        <taxon>fabids</taxon>
        <taxon>Malpighiales</taxon>
        <taxon>Salicaceae</taxon>
        <taxon>Saliceae</taxon>
        <taxon>Salix</taxon>
    </lineage>
</organism>
<name>A0A6N2KSC1_SALVM</name>
<feature type="region of interest" description="Disordered" evidence="1">
    <location>
        <begin position="238"/>
        <end position="303"/>
    </location>
</feature>
<reference evidence="2" key="1">
    <citation type="submission" date="2019-03" db="EMBL/GenBank/DDBJ databases">
        <authorList>
            <person name="Mank J."/>
            <person name="Almeida P."/>
        </authorList>
    </citation>
    <scope>NUCLEOTIDE SEQUENCE</scope>
    <source>
        <strain evidence="2">78183</strain>
    </source>
</reference>
<sequence length="867" mass="96349">MNSVMQRELFFHHKFNFGLSERKVEKLLLLLSKRKIKDRLLERQFTRSNVARSVGYTAKEARSVTGDGSFVTIDNKKDEQNAGATFGSAISTENFGDSTSKHRREYDRYTSPPFRNRHKINRTLISKEQFVVSLSEVRGLAEDAQVVRSNMVENDQDADIESRTNVLTDHHGCSITTSIRSSDYVNFATSYGLGQELVEDNGFQQPSTEHTGMFQSNPGLAEDARVVTHNMVGNGHDVGIESRTDVPTNHHGNSFPTRRRSSDYVNSASRYGLGQELMEDNGFQKPSTKYTDMFQSNSPQSFSKPILEETSSVSDHLQQSSAILVKLQNSQYYRPILQAIKDQFRPSPAARHLMEPHNSELSFSALDGDRLPRSNALYSTSYGDGVGASNIPYDPDVPRPGNSDSPFSHLSHHDHANRTSMLYPGAAYPENVQRNSSGIEGTKEDTSACSCSLNRSSSFVLTGRYSVSSQEELDHQVSQLENDEAFSVSVPRLKHHENGLINLVTRENSERMFSNHQKRKSVFSRLAFSSEVCKQDEHDVDSSADDVMTILHQSHNQQVKKKIKPQMKRQDKVANFKDRKQNKNSHFLMGQLPKVSKGIIMNDISAGKGDDLQIPEVIPFIDFKRRRKAQKIVSAANTGSTENIGLSGQQHKRRKWIRPKFSGNGSSGNVNIGSQDNVSRMTQNVELPDMTLHIDREDNNTGNEKVANGVVTPSNANGDNKEALQDVGPVSSEYNSNTENSLPSMNPKADGIVKCVLDHDGGNGNISDNVHHGGNEKLPDNAEGSEKALKEVGNVEENEQQLFLQSVGEQCKASIETVSYSNTKESAELCEQDYKRVEVIAAAVGKDCKVVAKREDSGNGNRESPSR</sequence>
<dbReference type="EMBL" id="CAADRP010000724">
    <property type="protein sequence ID" value="VFU31499.1"/>
    <property type="molecule type" value="Genomic_DNA"/>
</dbReference>
<dbReference type="PANTHER" id="PTHR46444">
    <property type="entry name" value="DCD (DEVELOPMENT AND CELL DEATH) DOMAIN PROTEIN-RELATED"/>
    <property type="match status" value="1"/>
</dbReference>
<gene>
    <name evidence="2" type="ORF">SVIM_LOCUS132352</name>
</gene>
<feature type="region of interest" description="Disordered" evidence="1">
    <location>
        <begin position="84"/>
        <end position="113"/>
    </location>
</feature>
<dbReference type="AlphaFoldDB" id="A0A6N2KSC1"/>
<feature type="region of interest" description="Disordered" evidence="1">
    <location>
        <begin position="699"/>
        <end position="720"/>
    </location>
</feature>
<proteinExistence type="predicted"/>
<feature type="compositionally biased region" description="Polar residues" evidence="1">
    <location>
        <begin position="245"/>
        <end position="256"/>
    </location>
</feature>
<evidence type="ECO:0000313" key="2">
    <source>
        <dbReference type="EMBL" id="VFU31499.1"/>
    </source>
</evidence>
<accession>A0A6N2KSC1</accession>
<feature type="compositionally biased region" description="Polar residues" evidence="1">
    <location>
        <begin position="284"/>
        <end position="303"/>
    </location>
</feature>
<protein>
    <recommendedName>
        <fullName evidence="3">DCD domain-containing protein</fullName>
    </recommendedName>
</protein>
<feature type="compositionally biased region" description="Polar residues" evidence="1">
    <location>
        <begin position="88"/>
        <end position="98"/>
    </location>
</feature>